<evidence type="ECO:0000256" key="9">
    <source>
        <dbReference type="ARBA" id="ARBA00023136"/>
    </source>
</evidence>
<keyword evidence="12" id="KW-0009">Actin-binding</keyword>
<dbReference type="PROSITE" id="PS51456">
    <property type="entry name" value="MYOSIN_MOTOR"/>
    <property type="match status" value="1"/>
</dbReference>
<feature type="transmembrane region" description="Helical" evidence="14">
    <location>
        <begin position="699"/>
        <end position="719"/>
    </location>
</feature>
<evidence type="ECO:0000256" key="3">
    <source>
        <dbReference type="ARBA" id="ARBA00022475"/>
    </source>
</evidence>
<comment type="caution">
    <text evidence="17">The sequence shown here is derived from an EMBL/GenBank/DDBJ whole genome shotgun (WGS) entry which is preliminary data.</text>
</comment>
<feature type="transmembrane region" description="Helical" evidence="14">
    <location>
        <begin position="731"/>
        <end position="755"/>
    </location>
</feature>
<dbReference type="Proteomes" id="UP000193411">
    <property type="component" value="Unassembled WGS sequence"/>
</dbReference>
<name>A0A1Y2I796_9FUNG</name>
<accession>A0A1Y2I796</accession>
<keyword evidence="8 12" id="KW-0518">Myosin</keyword>
<feature type="domain" description="Myosin motor" evidence="15">
    <location>
        <begin position="1"/>
        <end position="295"/>
    </location>
</feature>
<dbReference type="SUPFAM" id="SSF109715">
    <property type="entry name" value="DEK C-terminal domain"/>
    <property type="match status" value="1"/>
</dbReference>
<dbReference type="SMART" id="SM00242">
    <property type="entry name" value="MYSc"/>
    <property type="match status" value="1"/>
</dbReference>
<comment type="caution">
    <text evidence="12">Lacks conserved residue(s) required for the propagation of feature annotation.</text>
</comment>
<dbReference type="Pfam" id="PF08766">
    <property type="entry name" value="DEK_C"/>
    <property type="match status" value="1"/>
</dbReference>
<dbReference type="GO" id="GO:0005886">
    <property type="term" value="C:plasma membrane"/>
    <property type="evidence" value="ECO:0007669"/>
    <property type="project" value="UniProtKB-SubCell"/>
</dbReference>
<evidence type="ECO:0000256" key="13">
    <source>
        <dbReference type="SAM" id="MobiDB-lite"/>
    </source>
</evidence>
<feature type="transmembrane region" description="Helical" evidence="14">
    <location>
        <begin position="1001"/>
        <end position="1024"/>
    </location>
</feature>
<evidence type="ECO:0000256" key="2">
    <source>
        <dbReference type="ARBA" id="ARBA00012543"/>
    </source>
</evidence>
<evidence type="ECO:0000256" key="10">
    <source>
        <dbReference type="ARBA" id="ARBA00023175"/>
    </source>
</evidence>
<dbReference type="PANTHER" id="PTHR22914">
    <property type="entry name" value="CHITIN SYNTHASE"/>
    <property type="match status" value="1"/>
</dbReference>
<evidence type="ECO:0000256" key="8">
    <source>
        <dbReference type="ARBA" id="ARBA00023123"/>
    </source>
</evidence>
<evidence type="ECO:0000259" key="15">
    <source>
        <dbReference type="PROSITE" id="PS51456"/>
    </source>
</evidence>
<dbReference type="GO" id="GO:0004100">
    <property type="term" value="F:chitin synthase activity"/>
    <property type="evidence" value="ECO:0007669"/>
    <property type="project" value="UniProtKB-EC"/>
</dbReference>
<evidence type="ECO:0000256" key="5">
    <source>
        <dbReference type="ARBA" id="ARBA00022679"/>
    </source>
</evidence>
<evidence type="ECO:0000256" key="4">
    <source>
        <dbReference type="ARBA" id="ARBA00022676"/>
    </source>
</evidence>
<protein>
    <recommendedName>
        <fullName evidence="2">chitin synthase</fullName>
        <ecNumber evidence="2">2.4.1.16</ecNumber>
    </recommendedName>
</protein>
<dbReference type="PANTHER" id="PTHR22914:SF13">
    <property type="entry name" value="CHITIN SYNTHASE"/>
    <property type="match status" value="1"/>
</dbReference>
<keyword evidence="7 14" id="KW-1133">Transmembrane helix</keyword>
<evidence type="ECO:0000256" key="7">
    <source>
        <dbReference type="ARBA" id="ARBA00022989"/>
    </source>
</evidence>
<dbReference type="GO" id="GO:0003774">
    <property type="term" value="F:cytoskeletal motor activity"/>
    <property type="evidence" value="ECO:0007669"/>
    <property type="project" value="InterPro"/>
</dbReference>
<organism evidence="17 18">
    <name type="scientific">Catenaria anguillulae PL171</name>
    <dbReference type="NCBI Taxonomy" id="765915"/>
    <lineage>
        <taxon>Eukaryota</taxon>
        <taxon>Fungi</taxon>
        <taxon>Fungi incertae sedis</taxon>
        <taxon>Blastocladiomycota</taxon>
        <taxon>Blastocladiomycetes</taxon>
        <taxon>Blastocladiales</taxon>
        <taxon>Catenariaceae</taxon>
        <taxon>Catenaria</taxon>
    </lineage>
</organism>
<feature type="transmembrane region" description="Helical" evidence="14">
    <location>
        <begin position="1401"/>
        <end position="1422"/>
    </location>
</feature>
<keyword evidence="3" id="KW-1003">Cell membrane</keyword>
<comment type="subcellular location">
    <subcellularLocation>
        <location evidence="1">Cell membrane</location>
        <topology evidence="1">Multi-pass membrane protein</topology>
    </subcellularLocation>
</comment>
<sequence>MAARAFAAMKISAATQTILFRGDGNVDKHTHLTHLLTHINSLSSKKAHKVHHRILAAQTVLAALGTAATPTCPTVSRFGQYTEIQFDDKHKIVGAKTLEFALDKARVTNVPPEERSFHVFYQLLAGASPEQRNEWRLNPDPAHWNYLASGSKAIEKADSDGFGKLLAALKTLGLSKKSQSHVLAVLAAILHLGQIQFVEAKNTETHDVETRVRNLDQVELVASLLGLDAAALESSLLQHTGYIGVDKCTVVHSVQQALEYTAKLASTLYALLFTWVTEFINSRLHFDNAHAMIAVAAFPGTQATWEPTPTHPSGSGVWAALANHVDAKVDKFSAEYIHALHAEFAIDANSPASLSLPVPSEPDTRTLRRRFAAELAERMPLDVLALFKSQCTNEFVAGLFALKAVADAAAAKSAHVPAKPLRKSSIKRKSKSGKSADEAAGPTILDELDGALKELLGDLTETNVMFVMCGHGHAAAQATLALAGPVLSSGGGLANYLVRAPLSRMVTRYGGLMTSRGLDEARPMRDRVDGLLRGIGVEDHVLGRESVWVGWKAVNMMERDLKKFKEWKKAQRGAGVDDATGSQYSAVAPGRGGGAGGAFDDGASYVSEDETYMSDNASMYDGFSIANGYSSTKGGAPGGAGASSAYGYSGLGSRSVMPDAASRAGAADQVEMLPAKDPTMPRVIEKKPTSPSRKRWVCFTWFVTWWIPSFCLSICGRMKDKHVQQAWREKVALCFIIFLLSCVVLFVIGVAGLIICPRKDVFSTGDLRDASSGKSRKMLAVVSGVVYDLNQLLVTLSPTFHSRAAFEPLIAADITAMFQRPPNVVCPGLNIDANIRFEEMNPNRTEANVGGYAASHIKDKWPRVAGILSSKQFRQGFYAVTEEDVREGWLWEDKLVQQFRFIVNNVVYDLTSYYGNQAQQMSDRKQDFLNFLPTDASPTQVSLPQYIKEQAVTGTVDFSNDERFMRIWNSPDKRIKECIQAMYTYAIVDDRNTWKCRYADYILLAMSIVLCCIILFKFLAALQLRGGTETPEKMDKFVMIQVPCYTEDELSMSRTINSIAALKYDDKRKLMIVIADGLIVGKGNDRPTSRIVLDILGVDPNLDPEPLSYQAIGEGTKQHNMAKVYSGLYEYEGHLVPYIVLVKVGKESETQRPGNRGKRDSQMMLMRFLNHLHYEKPMSPLELEMRHHITHVIGVDPKWYEYCLMIDADTTVHEESLTQLVAYSMTDTEIIGLCGETRLMNEKSTMTTMIQVYEYFISHHLSKSFESLFSSVTCLPGCFCMYRIVSANKGKPLLCHDTIIEEYSDIRVHTLHKKNLLHLGEDRYLTTLILKNFPAMKTKFTPAAIAYTFAPESFSVLLSQRRRWINSTFHNLFELIWVKGMCGFCCFSMRFIVFIDLIATIIQPATVLYLGYLIYLTVNAIVKEQSLNLVMISLILIAAMYGLQAIIFILKSAFDMIVWMIIYILAMPVFSFFIPLYSFWRFDDFSWGNTRVIVGDKGQKQLIREEDEYFDVSMIKHMKWDEYQAEVMETQSQASRMTDLERERELRELRELQLAAGGGAMSVRGGGSRPGSVHGPGGRPMSITSMQSLTQQQYMLAPAAAAGGFGGMPTDAELAHEIRRILMSSDLMRITKKQVREELSALFGMDLTPRKDFINGTIDAILRENM</sequence>
<dbReference type="InterPro" id="IPR036961">
    <property type="entry name" value="Kinesin_motor_dom_sf"/>
</dbReference>
<dbReference type="EC" id="2.4.1.16" evidence="2"/>
<dbReference type="PROSITE" id="PS51998">
    <property type="entry name" value="DEK_C"/>
    <property type="match status" value="1"/>
</dbReference>
<dbReference type="GO" id="GO:0031505">
    <property type="term" value="P:fungal-type cell wall organization"/>
    <property type="evidence" value="ECO:0007669"/>
    <property type="project" value="TreeGrafter"/>
</dbReference>
<dbReference type="SUPFAM" id="SSF52540">
    <property type="entry name" value="P-loop containing nucleoside triphosphate hydrolases"/>
    <property type="match status" value="1"/>
</dbReference>
<evidence type="ECO:0000256" key="12">
    <source>
        <dbReference type="PROSITE-ProRule" id="PRU00782"/>
    </source>
</evidence>
<dbReference type="GO" id="GO:0003779">
    <property type="term" value="F:actin binding"/>
    <property type="evidence" value="ECO:0007669"/>
    <property type="project" value="UniProtKB-KW"/>
</dbReference>
<reference evidence="17 18" key="1">
    <citation type="submission" date="2016-07" db="EMBL/GenBank/DDBJ databases">
        <title>Pervasive Adenine N6-methylation of Active Genes in Fungi.</title>
        <authorList>
            <consortium name="DOE Joint Genome Institute"/>
            <person name="Mondo S.J."/>
            <person name="Dannebaum R.O."/>
            <person name="Kuo R.C."/>
            <person name="Labutti K."/>
            <person name="Haridas S."/>
            <person name="Kuo A."/>
            <person name="Salamov A."/>
            <person name="Ahrendt S.R."/>
            <person name="Lipzen A."/>
            <person name="Sullivan W."/>
            <person name="Andreopoulos W.B."/>
            <person name="Clum A."/>
            <person name="Lindquist E."/>
            <person name="Daum C."/>
            <person name="Ramamoorthy G.K."/>
            <person name="Gryganskyi A."/>
            <person name="Culley D."/>
            <person name="Magnuson J.K."/>
            <person name="James T.Y."/>
            <person name="O'Malley M.A."/>
            <person name="Stajich J.E."/>
            <person name="Spatafora J.W."/>
            <person name="Visel A."/>
            <person name="Grigoriev I.V."/>
        </authorList>
    </citation>
    <scope>NUCLEOTIDE SEQUENCE [LARGE SCALE GENOMIC DNA]</scope>
    <source>
        <strain evidence="17 18">PL171</strain>
    </source>
</reference>
<dbReference type="Gene3D" id="1.10.10.820">
    <property type="match status" value="1"/>
</dbReference>
<dbReference type="Pfam" id="PF03142">
    <property type="entry name" value="Chitin_synth_2"/>
    <property type="match status" value="1"/>
</dbReference>
<keyword evidence="9 14" id="KW-0472">Membrane</keyword>
<feature type="compositionally biased region" description="Basic residues" evidence="13">
    <location>
        <begin position="420"/>
        <end position="432"/>
    </location>
</feature>
<dbReference type="GO" id="GO:0030428">
    <property type="term" value="C:cell septum"/>
    <property type="evidence" value="ECO:0007669"/>
    <property type="project" value="TreeGrafter"/>
</dbReference>
<feature type="transmembrane region" description="Helical" evidence="14">
    <location>
        <begin position="1456"/>
        <end position="1480"/>
    </location>
</feature>
<dbReference type="OrthoDB" id="370884at2759"/>
<keyword evidence="6 14" id="KW-0812">Transmembrane</keyword>
<feature type="domain" description="DEK-C" evidence="16">
    <location>
        <begin position="1608"/>
        <end position="1663"/>
    </location>
</feature>
<keyword evidence="5" id="KW-0808">Transferase</keyword>
<dbReference type="InterPro" id="IPR014876">
    <property type="entry name" value="DEK_C"/>
</dbReference>
<dbReference type="EMBL" id="MCFL01000001">
    <property type="protein sequence ID" value="ORZ41372.1"/>
    <property type="molecule type" value="Genomic_DNA"/>
</dbReference>
<keyword evidence="18" id="KW-1185">Reference proteome</keyword>
<dbReference type="Gene3D" id="1.10.10.60">
    <property type="entry name" value="Homeodomain-like"/>
    <property type="match status" value="1"/>
</dbReference>
<proteinExistence type="inferred from homology"/>
<dbReference type="InterPro" id="IPR029044">
    <property type="entry name" value="Nucleotide-diphossugar_trans"/>
</dbReference>
<dbReference type="Gene3D" id="1.20.120.720">
    <property type="entry name" value="Myosin VI head, motor domain, U50 subdomain"/>
    <property type="match status" value="1"/>
</dbReference>
<dbReference type="GO" id="GO:0006031">
    <property type="term" value="P:chitin biosynthetic process"/>
    <property type="evidence" value="ECO:0007669"/>
    <property type="project" value="TreeGrafter"/>
</dbReference>
<evidence type="ECO:0000256" key="11">
    <source>
        <dbReference type="ARBA" id="ARBA00023180"/>
    </source>
</evidence>
<keyword evidence="10" id="KW-0505">Motor protein</keyword>
<evidence type="ECO:0000256" key="14">
    <source>
        <dbReference type="SAM" id="Phobius"/>
    </source>
</evidence>
<dbReference type="STRING" id="765915.A0A1Y2I796"/>
<dbReference type="SUPFAM" id="SSF53448">
    <property type="entry name" value="Nucleotide-diphospho-sugar transferases"/>
    <property type="match status" value="1"/>
</dbReference>
<evidence type="ECO:0000256" key="6">
    <source>
        <dbReference type="ARBA" id="ARBA00022692"/>
    </source>
</evidence>
<dbReference type="InterPro" id="IPR004835">
    <property type="entry name" value="Chitin_synth"/>
</dbReference>
<dbReference type="GO" id="GO:0005524">
    <property type="term" value="F:ATP binding"/>
    <property type="evidence" value="ECO:0007669"/>
    <property type="project" value="InterPro"/>
</dbReference>
<feature type="transmembrane region" description="Helical" evidence="14">
    <location>
        <begin position="1429"/>
        <end position="1450"/>
    </location>
</feature>
<keyword evidence="4" id="KW-0328">Glycosyltransferase</keyword>
<dbReference type="InterPro" id="IPR001609">
    <property type="entry name" value="Myosin_head_motor_dom-like"/>
</dbReference>
<evidence type="ECO:0000256" key="1">
    <source>
        <dbReference type="ARBA" id="ARBA00004651"/>
    </source>
</evidence>
<feature type="region of interest" description="Disordered" evidence="13">
    <location>
        <begin position="420"/>
        <end position="439"/>
    </location>
</feature>
<keyword evidence="11" id="KW-0325">Glycoprotein</keyword>
<evidence type="ECO:0000313" key="18">
    <source>
        <dbReference type="Proteomes" id="UP000193411"/>
    </source>
</evidence>
<evidence type="ECO:0000259" key="16">
    <source>
        <dbReference type="PROSITE" id="PS51998"/>
    </source>
</evidence>
<evidence type="ECO:0000313" key="17">
    <source>
        <dbReference type="EMBL" id="ORZ41372.1"/>
    </source>
</evidence>
<comment type="similarity">
    <text evidence="12">Belongs to the TRAFAC class myosin-kinesin ATPase superfamily. Myosin family.</text>
</comment>
<gene>
    <name evidence="17" type="ORF">BCR44DRAFT_1004549</name>
</gene>
<dbReference type="Pfam" id="PF00063">
    <property type="entry name" value="Myosin_head"/>
    <property type="match status" value="1"/>
</dbReference>
<dbReference type="Gene3D" id="3.40.850.10">
    <property type="entry name" value="Kinesin motor domain"/>
    <property type="match status" value="1"/>
</dbReference>
<dbReference type="InterPro" id="IPR027417">
    <property type="entry name" value="P-loop_NTPase"/>
</dbReference>
<dbReference type="GO" id="GO:0016459">
    <property type="term" value="C:myosin complex"/>
    <property type="evidence" value="ECO:0007669"/>
    <property type="project" value="UniProtKB-KW"/>
</dbReference>